<accession>A0A4R6M9G8</accession>
<dbReference type="InterPro" id="IPR020558">
    <property type="entry name" value="DiOHA_6PGluconate_deHydtase_CS"/>
</dbReference>
<feature type="domain" description="Dihydroxy-acid/6-phosphogluconate dehydratase C-terminal" evidence="12">
    <location>
        <begin position="405"/>
        <end position="598"/>
    </location>
</feature>
<evidence type="ECO:0000256" key="5">
    <source>
        <dbReference type="ARBA" id="ARBA00023014"/>
    </source>
</evidence>
<organism evidence="13 14">
    <name type="scientific">Marinomonas balearica</name>
    <dbReference type="NCBI Taxonomy" id="491947"/>
    <lineage>
        <taxon>Bacteria</taxon>
        <taxon>Pseudomonadati</taxon>
        <taxon>Pseudomonadota</taxon>
        <taxon>Gammaproteobacteria</taxon>
        <taxon>Oceanospirillales</taxon>
        <taxon>Oceanospirillaceae</taxon>
        <taxon>Marinomonas</taxon>
    </lineage>
</organism>
<evidence type="ECO:0000256" key="2">
    <source>
        <dbReference type="ARBA" id="ARBA00022485"/>
    </source>
</evidence>
<dbReference type="EMBL" id="SNXC01000011">
    <property type="protein sequence ID" value="TDO98054.1"/>
    <property type="molecule type" value="Genomic_DNA"/>
</dbReference>
<dbReference type="NCBIfam" id="TIGR01196">
    <property type="entry name" value="edd"/>
    <property type="match status" value="1"/>
</dbReference>
<dbReference type="SUPFAM" id="SSF52016">
    <property type="entry name" value="LeuD/IlvD-like"/>
    <property type="match status" value="1"/>
</dbReference>
<dbReference type="InterPro" id="IPR004786">
    <property type="entry name" value="6-phosphgluc_deHydtase"/>
</dbReference>
<dbReference type="GO" id="GO:0004456">
    <property type="term" value="F:phosphogluconate dehydratase activity"/>
    <property type="evidence" value="ECO:0007669"/>
    <property type="project" value="UniProtKB-UniRule"/>
</dbReference>
<reference evidence="13 14" key="1">
    <citation type="submission" date="2019-03" db="EMBL/GenBank/DDBJ databases">
        <title>Genomic Encyclopedia of Type Strains, Phase III (KMG-III): the genomes of soil and plant-associated and newly described type strains.</title>
        <authorList>
            <person name="Whitman W."/>
        </authorList>
    </citation>
    <scope>NUCLEOTIDE SEQUENCE [LARGE SCALE GENOMIC DNA]</scope>
    <source>
        <strain evidence="13 14">CECT 7378</strain>
    </source>
</reference>
<dbReference type="Proteomes" id="UP000294656">
    <property type="component" value="Unassembled WGS sequence"/>
</dbReference>
<keyword evidence="3 9" id="KW-0479">Metal-binding</keyword>
<dbReference type="GO" id="GO:0019521">
    <property type="term" value="P:D-gluconate metabolic process"/>
    <property type="evidence" value="ECO:0007669"/>
    <property type="project" value="UniProtKB-KW"/>
</dbReference>
<evidence type="ECO:0000259" key="11">
    <source>
        <dbReference type="Pfam" id="PF00920"/>
    </source>
</evidence>
<keyword evidence="8 9" id="KW-0119">Carbohydrate metabolism</keyword>
<keyword evidence="5 9" id="KW-0411">Iron-sulfur</keyword>
<dbReference type="GO" id="GO:0046872">
    <property type="term" value="F:metal ion binding"/>
    <property type="evidence" value="ECO:0007669"/>
    <property type="project" value="UniProtKB-KW"/>
</dbReference>
<dbReference type="UniPathway" id="UPA00226"/>
<dbReference type="GO" id="GO:0005829">
    <property type="term" value="C:cytosol"/>
    <property type="evidence" value="ECO:0007669"/>
    <property type="project" value="TreeGrafter"/>
</dbReference>
<name>A0A4R6M9G8_9GAMM</name>
<dbReference type="Pfam" id="PF00920">
    <property type="entry name" value="ILVD_EDD_N"/>
    <property type="match status" value="1"/>
</dbReference>
<evidence type="ECO:0000256" key="9">
    <source>
        <dbReference type="HAMAP-Rule" id="MF_02094"/>
    </source>
</evidence>
<evidence type="ECO:0000259" key="12">
    <source>
        <dbReference type="Pfam" id="PF24877"/>
    </source>
</evidence>
<dbReference type="FunFam" id="3.50.30.80:FF:000001">
    <property type="entry name" value="Dihydroxy-acid dehydratase"/>
    <property type="match status" value="1"/>
</dbReference>
<dbReference type="Pfam" id="PF24877">
    <property type="entry name" value="ILV_EDD_C"/>
    <property type="match status" value="1"/>
</dbReference>
<gene>
    <name evidence="9" type="primary">edd</name>
    <name evidence="13" type="ORF">DFP79_1686</name>
</gene>
<comment type="similarity">
    <text evidence="1 9">Belongs to the IlvD/Edd family.</text>
</comment>
<feature type="domain" description="Dihydroxy-acid/6-phosphogluconate dehydratase N-terminal" evidence="11">
    <location>
        <begin position="66"/>
        <end position="379"/>
    </location>
</feature>
<dbReference type="InterPro" id="IPR042096">
    <property type="entry name" value="Dihydro-acid_dehy_C"/>
</dbReference>
<evidence type="ECO:0000256" key="3">
    <source>
        <dbReference type="ARBA" id="ARBA00022723"/>
    </source>
</evidence>
<evidence type="ECO:0000256" key="6">
    <source>
        <dbReference type="ARBA" id="ARBA00023064"/>
    </source>
</evidence>
<evidence type="ECO:0000313" key="14">
    <source>
        <dbReference type="Proteomes" id="UP000294656"/>
    </source>
</evidence>
<dbReference type="EC" id="4.2.1.12" evidence="9 10"/>
<keyword evidence="4 9" id="KW-0408">Iron</keyword>
<dbReference type="HAMAP" id="MF_02094">
    <property type="entry name" value="Edd"/>
    <property type="match status" value="1"/>
</dbReference>
<dbReference type="OrthoDB" id="9807077at2"/>
<dbReference type="InterPro" id="IPR000581">
    <property type="entry name" value="ILV_EDD_N"/>
</dbReference>
<dbReference type="PROSITE" id="PS00887">
    <property type="entry name" value="ILVD_EDD_2"/>
    <property type="match status" value="1"/>
</dbReference>
<evidence type="ECO:0000256" key="10">
    <source>
        <dbReference type="NCBIfam" id="TIGR01196"/>
    </source>
</evidence>
<evidence type="ECO:0000256" key="8">
    <source>
        <dbReference type="ARBA" id="ARBA00023277"/>
    </source>
</evidence>
<dbReference type="PANTHER" id="PTHR43661:SF1">
    <property type="entry name" value="PHOSPHOGLUCONATE DEHYDRATASE"/>
    <property type="match status" value="1"/>
</dbReference>
<comment type="cofactor">
    <cofactor evidence="9">
        <name>[4Fe-4S] cluster</name>
        <dbReference type="ChEBI" id="CHEBI:49883"/>
    </cofactor>
    <text evidence="9">Binds 1 [4Fe-4S] cluster.</text>
</comment>
<evidence type="ECO:0000256" key="1">
    <source>
        <dbReference type="ARBA" id="ARBA00006486"/>
    </source>
</evidence>
<proteinExistence type="inferred from homology"/>
<dbReference type="GO" id="GO:0009255">
    <property type="term" value="P:Entner-Doudoroff pathway through 6-phosphogluconate"/>
    <property type="evidence" value="ECO:0007669"/>
    <property type="project" value="UniProtKB-UniRule"/>
</dbReference>
<dbReference type="Gene3D" id="3.50.30.80">
    <property type="entry name" value="IlvD/EDD C-terminal domain-like"/>
    <property type="match status" value="1"/>
</dbReference>
<sequence>MNPIVTEVTNNIVERSKKLRTKYLEDMKKAQEKGPHRGVLSCGNLAHGFAACNPQDKQKLTLMEEANIGIVSSYNDMLSAHQPYEDYPRIIREAVTEMGSVAQFAGGVPAMCDGVTQGQDGMELSLFSRDNIAQGAAIALSHNMFDAALFLGICDKIVPGLLISALRFGQLPCLFVPAGPMKSGITNAQKAAVRQRFAKGEASREELLEAESASYHSAGTCTFYGTANSNQLLVEIMGLQLPGSSFVSPDDPLREALTRHTAQLAVKTTALGRDYRPIYEVIDERSIVNSIVGLLATGGSTNHTMHIVAYARAAGIIVTWDDFAKLSKVVPLLTRIYPNGQADINHFHAAGGMAYLVKQLIKGGLVHEDVNTIVGKGLSHYAKEPFLEGDNVVWKEGTDVSLDMDVVRPIEDPFSREGGLSLLKGNLGRSVIKVSAVKEENRIIEAPAAVFHDQNDLANAISSGELERDCIAVVRFQGPKAIGMPELHKLTPFLGNLQDKGFKVALVTDGRMSGASGKVPAAIHLTPEALAGGLIGKIKDGDLMRLDAVEGTLTLLVSDEEIAGREAAVQDLSESHQGMGRELFYAQRTLVGGAEQGACSLFEELT</sequence>
<keyword evidence="7 9" id="KW-0456">Lyase</keyword>
<dbReference type="RefSeq" id="WP_133503466.1">
    <property type="nucleotide sequence ID" value="NZ_SNXC01000011.1"/>
</dbReference>
<evidence type="ECO:0000313" key="13">
    <source>
        <dbReference type="EMBL" id="TDO98054.1"/>
    </source>
</evidence>
<evidence type="ECO:0000256" key="7">
    <source>
        <dbReference type="ARBA" id="ARBA00023239"/>
    </source>
</evidence>
<keyword evidence="14" id="KW-1185">Reference proteome</keyword>
<comment type="function">
    <text evidence="9">Catalyzes the dehydration of 6-phospho-D-gluconate to 2-dehydro-3-deoxy-6-phospho-D-gluconate.</text>
</comment>
<feature type="binding site" evidence="9">
    <location>
        <position position="154"/>
    </location>
    <ligand>
        <name>[4Fe-4S] cluster</name>
        <dbReference type="ChEBI" id="CHEBI:49883"/>
    </ligand>
</feature>
<dbReference type="InterPro" id="IPR037237">
    <property type="entry name" value="IlvD/EDD_N"/>
</dbReference>
<comment type="catalytic activity">
    <reaction evidence="9">
        <text>6-phospho-D-gluconate = 2-dehydro-3-deoxy-6-phospho-D-gluconate + H2O</text>
        <dbReference type="Rhea" id="RHEA:17277"/>
        <dbReference type="ChEBI" id="CHEBI:15377"/>
        <dbReference type="ChEBI" id="CHEBI:57569"/>
        <dbReference type="ChEBI" id="CHEBI:58759"/>
        <dbReference type="EC" id="4.2.1.12"/>
    </reaction>
</comment>
<keyword evidence="2 9" id="KW-0004">4Fe-4S</keyword>
<dbReference type="SUPFAM" id="SSF143975">
    <property type="entry name" value="IlvD/EDD N-terminal domain-like"/>
    <property type="match status" value="1"/>
</dbReference>
<dbReference type="GO" id="GO:0051539">
    <property type="term" value="F:4 iron, 4 sulfur cluster binding"/>
    <property type="evidence" value="ECO:0007669"/>
    <property type="project" value="UniProtKB-UniRule"/>
</dbReference>
<keyword evidence="6 9" id="KW-0311">Gluconate utilization</keyword>
<dbReference type="InterPro" id="IPR056740">
    <property type="entry name" value="ILV_EDD_C"/>
</dbReference>
<dbReference type="PANTHER" id="PTHR43661">
    <property type="entry name" value="D-XYLONATE DEHYDRATASE"/>
    <property type="match status" value="1"/>
</dbReference>
<comment type="caution">
    <text evidence="13">The sequence shown here is derived from an EMBL/GenBank/DDBJ whole genome shotgun (WGS) entry which is preliminary data.</text>
</comment>
<evidence type="ECO:0000256" key="4">
    <source>
        <dbReference type="ARBA" id="ARBA00023004"/>
    </source>
</evidence>
<dbReference type="AlphaFoldDB" id="A0A4R6M9G8"/>
<protein>
    <recommendedName>
        <fullName evidence="9 10">Phosphogluconate dehydratase</fullName>
        <ecNumber evidence="9 10">4.2.1.12</ecNumber>
    </recommendedName>
</protein>
<feature type="binding site" evidence="9">
    <location>
        <position position="221"/>
    </location>
    <ligand>
        <name>[4Fe-4S] cluster</name>
        <dbReference type="ChEBI" id="CHEBI:49883"/>
    </ligand>
</feature>
<comment type="pathway">
    <text evidence="9">Carbohydrate metabolism; Entner-Doudoroff pathway.</text>
</comment>